<proteinExistence type="predicted"/>
<sequence length="87" mass="10457">MSLSSEKVKILQELDLIPDNRLPELYHFLHDFRLGLEVSRESKFSILSYAGCWRDLPNDTFEFFIQEITQRRQQAFARRRHDETGRN</sequence>
<accession>A0A090ADD4</accession>
<dbReference type="AlphaFoldDB" id="A0A090ADD4"/>
<evidence type="ECO:0000313" key="2">
    <source>
        <dbReference type="Proteomes" id="UP000031623"/>
    </source>
</evidence>
<evidence type="ECO:0000313" key="1">
    <source>
        <dbReference type="EMBL" id="BAP54794.1"/>
    </source>
</evidence>
<reference evidence="1 2" key="1">
    <citation type="journal article" date="2014" name="ISME J.">
        <title>Ecophysiology of Thioploca ingrica as revealed by the complete genome sequence supplemented with proteomic evidence.</title>
        <authorList>
            <person name="Kojima H."/>
            <person name="Ogura Y."/>
            <person name="Yamamoto N."/>
            <person name="Togashi T."/>
            <person name="Mori H."/>
            <person name="Watanabe T."/>
            <person name="Nemoto F."/>
            <person name="Kurokawa K."/>
            <person name="Hayashi T."/>
            <person name="Fukui M."/>
        </authorList>
    </citation>
    <scope>NUCLEOTIDE SEQUENCE [LARGE SCALE GENOMIC DNA]</scope>
</reference>
<name>A0A090ADD4_9GAMM</name>
<gene>
    <name evidence="1" type="ORF">THII_0497</name>
</gene>
<dbReference type="STRING" id="40754.THII_0497"/>
<keyword evidence="2" id="KW-1185">Reference proteome</keyword>
<dbReference type="KEGG" id="tig:THII_0497"/>
<organism evidence="1 2">
    <name type="scientific">Thioploca ingrica</name>
    <dbReference type="NCBI Taxonomy" id="40754"/>
    <lineage>
        <taxon>Bacteria</taxon>
        <taxon>Pseudomonadati</taxon>
        <taxon>Pseudomonadota</taxon>
        <taxon>Gammaproteobacteria</taxon>
        <taxon>Thiotrichales</taxon>
        <taxon>Thiotrichaceae</taxon>
        <taxon>Thioploca</taxon>
    </lineage>
</organism>
<dbReference type="EMBL" id="AP014633">
    <property type="protein sequence ID" value="BAP54794.1"/>
    <property type="molecule type" value="Genomic_DNA"/>
</dbReference>
<dbReference type="Proteomes" id="UP000031623">
    <property type="component" value="Chromosome"/>
</dbReference>
<protein>
    <submittedName>
        <fullName evidence="1">Uncharacterized protein</fullName>
    </submittedName>
</protein>
<dbReference type="OrthoDB" id="467338at2"/>
<dbReference type="HOGENOM" id="CLU_190474_0_0_6"/>